<keyword evidence="5" id="KW-1005">Bacterial flagellum biogenesis</keyword>
<proteinExistence type="inferred from homology"/>
<dbReference type="PANTHER" id="PTHR34982:SF1">
    <property type="entry name" value="FLAGELLAR ASSEMBLY PROTEIN FLIH"/>
    <property type="match status" value="1"/>
</dbReference>
<dbReference type="InterPro" id="IPR018035">
    <property type="entry name" value="Flagellar_FliH/T3SS_HrpE"/>
</dbReference>
<evidence type="ECO:0000256" key="4">
    <source>
        <dbReference type="ARBA" id="ARBA00022448"/>
    </source>
</evidence>
<name>A0ABY8DNL0_9HYPH</name>
<keyword evidence="9" id="KW-0614">Plasmid</keyword>
<dbReference type="EMBL" id="CP120375">
    <property type="protein sequence ID" value="WEX91748.1"/>
    <property type="molecule type" value="Genomic_DNA"/>
</dbReference>
<evidence type="ECO:0000313" key="10">
    <source>
        <dbReference type="Proteomes" id="UP001229355"/>
    </source>
</evidence>
<dbReference type="Pfam" id="PF02108">
    <property type="entry name" value="FliH"/>
    <property type="match status" value="1"/>
</dbReference>
<gene>
    <name evidence="9" type="ORF">PZN02_006063</name>
</gene>
<geneLocation type="plasmid" evidence="9 10">
    <name>unnamed</name>
</geneLocation>
<sequence length="232" mass="24322">MVALVQLTAASAGILGPGRILPAASAQALLDAEQLLMQARRDADALIDMARGAAQAIEAQAKEAGFAAAQKAIEARLTAVATDSLRIMAQNEAHIIAMGLQIARRIIDTVEPVDAAVQIALRGLKFAGHNSVVRLRVAPPLLEAVRSRLDEILPTATSRAVIDLIADARVNDAGCILETDAGLVDATIDSQLAAIESGLRSCLTPLKGQSIVMSEGQSDVRTSRADQSRYSL</sequence>
<keyword evidence="10" id="KW-1185">Reference proteome</keyword>
<evidence type="ECO:0000313" key="9">
    <source>
        <dbReference type="EMBL" id="WEX91748.1"/>
    </source>
</evidence>
<dbReference type="PANTHER" id="PTHR34982">
    <property type="entry name" value="YOP PROTEINS TRANSLOCATION PROTEIN L"/>
    <property type="match status" value="1"/>
</dbReference>
<protein>
    <recommendedName>
        <fullName evidence="3">Flagellar assembly protein FliH</fullName>
    </recommendedName>
</protein>
<reference evidence="9 10" key="1">
    <citation type="submission" date="2023-03" db="EMBL/GenBank/DDBJ databases">
        <authorList>
            <person name="Kaur S."/>
            <person name="Espinosa-Saiz D."/>
            <person name="Velazquez E."/>
            <person name="Menendez E."/>
            <person name="diCenzo G.C."/>
        </authorList>
    </citation>
    <scope>NUCLEOTIDE SEQUENCE [LARGE SCALE GENOMIC DNA]</scope>
    <source>
        <strain evidence="9 10">LMG 24692</strain>
        <plasmid evidence="9 10">unnamed</plasmid>
    </source>
</reference>
<feature type="domain" description="Flagellar assembly protein FliH/Type III secretion system HrpE" evidence="8">
    <location>
        <begin position="71"/>
        <end position="193"/>
    </location>
</feature>
<dbReference type="RefSeq" id="WP_280663704.1">
    <property type="nucleotide sequence ID" value="NZ_CP120375.1"/>
</dbReference>
<accession>A0ABY8DNL0</accession>
<evidence type="ECO:0000256" key="2">
    <source>
        <dbReference type="ARBA" id="ARBA00006602"/>
    </source>
</evidence>
<keyword evidence="7" id="KW-1006">Bacterial flagellum protein export</keyword>
<dbReference type="InterPro" id="IPR051472">
    <property type="entry name" value="T3SS_Stator/FliH"/>
</dbReference>
<comment type="function">
    <text evidence="1">Needed for flagellar regrowth and assembly.</text>
</comment>
<evidence type="ECO:0000256" key="7">
    <source>
        <dbReference type="ARBA" id="ARBA00023225"/>
    </source>
</evidence>
<keyword evidence="4" id="KW-0813">Transport</keyword>
<organism evidence="9 10">
    <name type="scientific">Sinorhizobium garamanticum</name>
    <dbReference type="NCBI Taxonomy" id="680247"/>
    <lineage>
        <taxon>Bacteria</taxon>
        <taxon>Pseudomonadati</taxon>
        <taxon>Pseudomonadota</taxon>
        <taxon>Alphaproteobacteria</taxon>
        <taxon>Hyphomicrobiales</taxon>
        <taxon>Rhizobiaceae</taxon>
        <taxon>Sinorhizobium/Ensifer group</taxon>
        <taxon>Sinorhizobium</taxon>
    </lineage>
</organism>
<evidence type="ECO:0000256" key="1">
    <source>
        <dbReference type="ARBA" id="ARBA00003041"/>
    </source>
</evidence>
<evidence type="ECO:0000256" key="6">
    <source>
        <dbReference type="ARBA" id="ARBA00022927"/>
    </source>
</evidence>
<comment type="similarity">
    <text evidence="2">Belongs to the FliH family.</text>
</comment>
<dbReference type="Proteomes" id="UP001229355">
    <property type="component" value="Plasmid unnamed"/>
</dbReference>
<keyword evidence="6" id="KW-0653">Protein transport</keyword>
<evidence type="ECO:0000259" key="8">
    <source>
        <dbReference type="Pfam" id="PF02108"/>
    </source>
</evidence>
<evidence type="ECO:0000256" key="3">
    <source>
        <dbReference type="ARBA" id="ARBA00016507"/>
    </source>
</evidence>
<evidence type="ECO:0000256" key="5">
    <source>
        <dbReference type="ARBA" id="ARBA00022795"/>
    </source>
</evidence>